<evidence type="ECO:0000259" key="1">
    <source>
        <dbReference type="Pfam" id="PF13480"/>
    </source>
</evidence>
<accession>A0A9W6GRH3</accession>
<evidence type="ECO:0000313" key="2">
    <source>
        <dbReference type="EMBL" id="GLI91515.1"/>
    </source>
</evidence>
<comment type="caution">
    <text evidence="2">The sequence shown here is derived from an EMBL/GenBank/DDBJ whole genome shotgun (WGS) entry which is preliminary data.</text>
</comment>
<dbReference type="Proteomes" id="UP001144323">
    <property type="component" value="Unassembled WGS sequence"/>
</dbReference>
<keyword evidence="3" id="KW-1185">Reference proteome</keyword>
<dbReference type="InterPro" id="IPR016181">
    <property type="entry name" value="Acyl_CoA_acyltransferase"/>
</dbReference>
<protein>
    <recommendedName>
        <fullName evidence="1">BioF2-like acetyltransferase domain-containing protein</fullName>
    </recommendedName>
</protein>
<dbReference type="SUPFAM" id="SSF55729">
    <property type="entry name" value="Acyl-CoA N-acyltransferases (Nat)"/>
    <property type="match status" value="1"/>
</dbReference>
<proteinExistence type="predicted"/>
<name>A0A9W6GRH3_9HYPH</name>
<dbReference type="InterPro" id="IPR038740">
    <property type="entry name" value="BioF2-like_GNAT_dom"/>
</dbReference>
<sequence length="372" mass="40192">MARMDASELTLAQIEAARPEWARLAARALEPNAFFEPGFLLAAARHFPHAQHPRFVALRGPEGELCGLFPVAGASAADGFLRLWRSDWSALATPLVDPARPAETIAAFLDWAEAESDAAGVLFPRLSAGGAFHAALTEATRGRRQIALVEAHARAALAAGGSADDKLAQAGGRKRVNEIRRARRRLEEMGAVVVEVASTPAALRTSAEAFLTLEGAGWKAGRGALLSDPALATFLRSATRQLAEDGLCRIVSLRLDGRPIAMAILFDSQNHSYCWKIAFDEGFRAQAPGVQVIYEVTRLQLARPEIALTDSCAIANHPMIDRLWPNRVEICDLAVATRASAFRHACARETLRRGLRAAAKTAATRLLRRKVS</sequence>
<gene>
    <name evidence="2" type="ORF">LMG27198_05070</name>
</gene>
<dbReference type="AlphaFoldDB" id="A0A9W6GRH3"/>
<dbReference type="Pfam" id="PF13480">
    <property type="entry name" value="Acetyltransf_6"/>
    <property type="match status" value="1"/>
</dbReference>
<evidence type="ECO:0000313" key="3">
    <source>
        <dbReference type="Proteomes" id="UP001144323"/>
    </source>
</evidence>
<reference evidence="2" key="1">
    <citation type="journal article" date="2023" name="Int. J. Syst. Evol. Microbiol.">
        <title>Methylocystis iwaonis sp. nov., a type II methane-oxidizing bacterium from surface soil of a rice paddy field in Japan, and emended description of the genus Methylocystis (ex Whittenbury et al. 1970) Bowman et al. 1993.</title>
        <authorList>
            <person name="Kaise H."/>
            <person name="Sawadogo J.B."/>
            <person name="Alam M.S."/>
            <person name="Ueno C."/>
            <person name="Dianou D."/>
            <person name="Shinjo R."/>
            <person name="Asakawa S."/>
        </authorList>
    </citation>
    <scope>NUCLEOTIDE SEQUENCE</scope>
    <source>
        <strain evidence="2">LMG27198</strain>
    </source>
</reference>
<feature type="domain" description="BioF2-like acetyltransferase" evidence="1">
    <location>
        <begin position="173"/>
        <end position="298"/>
    </location>
</feature>
<dbReference type="EMBL" id="BSEC01000001">
    <property type="protein sequence ID" value="GLI91515.1"/>
    <property type="molecule type" value="Genomic_DNA"/>
</dbReference>
<organism evidence="2 3">
    <name type="scientific">Methylocystis echinoides</name>
    <dbReference type="NCBI Taxonomy" id="29468"/>
    <lineage>
        <taxon>Bacteria</taxon>
        <taxon>Pseudomonadati</taxon>
        <taxon>Pseudomonadota</taxon>
        <taxon>Alphaproteobacteria</taxon>
        <taxon>Hyphomicrobiales</taxon>
        <taxon>Methylocystaceae</taxon>
        <taxon>Methylocystis</taxon>
    </lineage>
</organism>